<feature type="region of interest" description="Disordered" evidence="1">
    <location>
        <begin position="1"/>
        <end position="63"/>
    </location>
</feature>
<dbReference type="PANTHER" id="PTHR16886:SF0">
    <property type="entry name" value="HYPOXIA-INDUCIBLE LIPID DROPLET-ASSOCIATED PROTEIN"/>
    <property type="match status" value="1"/>
</dbReference>
<dbReference type="GO" id="GO:0001819">
    <property type="term" value="P:positive regulation of cytokine production"/>
    <property type="evidence" value="ECO:0007669"/>
    <property type="project" value="InterPro"/>
</dbReference>
<dbReference type="Proteomes" id="UP001159641">
    <property type="component" value="Unassembled WGS sequence"/>
</dbReference>
<evidence type="ECO:0000313" key="2">
    <source>
        <dbReference type="EMBL" id="KAJ8783017.1"/>
    </source>
</evidence>
<dbReference type="Pfam" id="PF15220">
    <property type="entry name" value="HILPDA"/>
    <property type="match status" value="1"/>
</dbReference>
<feature type="region of interest" description="Disordered" evidence="1">
    <location>
        <begin position="195"/>
        <end position="234"/>
    </location>
</feature>
<dbReference type="EMBL" id="JAIQCJ010002089">
    <property type="protein sequence ID" value="KAJ8783017.1"/>
    <property type="molecule type" value="Genomic_DNA"/>
</dbReference>
<gene>
    <name evidence="2" type="ORF">J1605_009625</name>
</gene>
<dbReference type="GO" id="GO:0035425">
    <property type="term" value="P:autocrine signaling"/>
    <property type="evidence" value="ECO:0007669"/>
    <property type="project" value="TreeGrafter"/>
</dbReference>
<feature type="compositionally biased region" description="Basic and acidic residues" evidence="1">
    <location>
        <begin position="224"/>
        <end position="234"/>
    </location>
</feature>
<name>A0AB34GR80_ESCRO</name>
<proteinExistence type="predicted"/>
<dbReference type="GO" id="GO:0010884">
    <property type="term" value="P:positive regulation of lipid storage"/>
    <property type="evidence" value="ECO:0007669"/>
    <property type="project" value="InterPro"/>
</dbReference>
<dbReference type="AlphaFoldDB" id="A0AB34GR80"/>
<sequence>MTFLIPSKVSCSKKRQSNLTHTSSPIAHLNDSEPQDVCLSKQPRPQAQRTAPDPRPPPPRGGAAVLRESGLQCACAGFGPYRGYKCVVCVLFRALLRAELLSSERLLGCRLALLVGRLSFRLRTTRYYSEWATHGPSSWRRMRAGFVSAGPPPVALVPSKVPHTLWVFKVCLLSVVLTLLSIFVRLMESLGGLLESPSPGSSWTTRGQLANTESPGAFQTIHPEGCDKTSLHRL</sequence>
<dbReference type="GO" id="GO:0005811">
    <property type="term" value="C:lipid droplet"/>
    <property type="evidence" value="ECO:0007669"/>
    <property type="project" value="TreeGrafter"/>
</dbReference>
<feature type="compositionally biased region" description="Polar residues" evidence="1">
    <location>
        <begin position="203"/>
        <end position="214"/>
    </location>
</feature>
<comment type="caution">
    <text evidence="2">The sequence shown here is derived from an EMBL/GenBank/DDBJ whole genome shotgun (WGS) entry which is preliminary data.</text>
</comment>
<dbReference type="InterPro" id="IPR026190">
    <property type="entry name" value="Hipoxia_HILPDA"/>
</dbReference>
<dbReference type="PANTHER" id="PTHR16886">
    <property type="entry name" value="HYPOXIA-INDUCIBLE PROTEIN 2"/>
    <property type="match status" value="1"/>
</dbReference>
<accession>A0AB34GR80</accession>
<protein>
    <submittedName>
        <fullName evidence="2">Uncharacterized protein</fullName>
    </submittedName>
</protein>
<reference evidence="2 3" key="1">
    <citation type="submission" date="2022-11" db="EMBL/GenBank/DDBJ databases">
        <title>Whole genome sequence of Eschrichtius robustus ER-17-0199.</title>
        <authorList>
            <person name="Bruniche-Olsen A."/>
            <person name="Black A.N."/>
            <person name="Fields C.J."/>
            <person name="Walden K."/>
            <person name="Dewoody J.A."/>
        </authorList>
    </citation>
    <scope>NUCLEOTIDE SEQUENCE [LARGE SCALE GENOMIC DNA]</scope>
    <source>
        <strain evidence="2">ER-17-0199</strain>
        <tissue evidence="2">Blubber</tissue>
    </source>
</reference>
<feature type="compositionally biased region" description="Low complexity" evidence="1">
    <location>
        <begin position="42"/>
        <end position="51"/>
    </location>
</feature>
<keyword evidence="3" id="KW-1185">Reference proteome</keyword>
<evidence type="ECO:0000256" key="1">
    <source>
        <dbReference type="SAM" id="MobiDB-lite"/>
    </source>
</evidence>
<dbReference type="GO" id="GO:0008284">
    <property type="term" value="P:positive regulation of cell population proliferation"/>
    <property type="evidence" value="ECO:0007669"/>
    <property type="project" value="InterPro"/>
</dbReference>
<evidence type="ECO:0000313" key="3">
    <source>
        <dbReference type="Proteomes" id="UP001159641"/>
    </source>
</evidence>
<organism evidence="2 3">
    <name type="scientific">Eschrichtius robustus</name>
    <name type="common">California gray whale</name>
    <name type="synonym">Eschrichtius gibbosus</name>
    <dbReference type="NCBI Taxonomy" id="9764"/>
    <lineage>
        <taxon>Eukaryota</taxon>
        <taxon>Metazoa</taxon>
        <taxon>Chordata</taxon>
        <taxon>Craniata</taxon>
        <taxon>Vertebrata</taxon>
        <taxon>Euteleostomi</taxon>
        <taxon>Mammalia</taxon>
        <taxon>Eutheria</taxon>
        <taxon>Laurasiatheria</taxon>
        <taxon>Artiodactyla</taxon>
        <taxon>Whippomorpha</taxon>
        <taxon>Cetacea</taxon>
        <taxon>Mysticeti</taxon>
        <taxon>Eschrichtiidae</taxon>
        <taxon>Eschrichtius</taxon>
    </lineage>
</organism>